<dbReference type="GO" id="GO:0005737">
    <property type="term" value="C:cytoplasm"/>
    <property type="evidence" value="ECO:0007669"/>
    <property type="project" value="TreeGrafter"/>
</dbReference>
<comment type="caution">
    <text evidence="1">The sequence shown here is derived from an EMBL/GenBank/DDBJ whole genome shotgun (WGS) entry which is preliminary data.</text>
</comment>
<dbReference type="PANTHER" id="PTHR10170">
    <property type="entry name" value="HUNTINGTON DISEASE PROTEIN"/>
    <property type="match status" value="1"/>
</dbReference>
<organism evidence="1 2">
    <name type="scientific">Caenorhabditis bovis</name>
    <dbReference type="NCBI Taxonomy" id="2654633"/>
    <lineage>
        <taxon>Eukaryota</taxon>
        <taxon>Metazoa</taxon>
        <taxon>Ecdysozoa</taxon>
        <taxon>Nematoda</taxon>
        <taxon>Chromadorea</taxon>
        <taxon>Rhabditida</taxon>
        <taxon>Rhabditina</taxon>
        <taxon>Rhabditomorpha</taxon>
        <taxon>Rhabditoidea</taxon>
        <taxon>Rhabditidae</taxon>
        <taxon>Peloderinae</taxon>
        <taxon>Caenorhabditis</taxon>
    </lineage>
</organism>
<dbReference type="Pfam" id="PF20927">
    <property type="entry name" value="Htt_C-HEAT"/>
    <property type="match status" value="1"/>
</dbReference>
<evidence type="ECO:0000313" key="2">
    <source>
        <dbReference type="Proteomes" id="UP000494206"/>
    </source>
</evidence>
<protein>
    <submittedName>
        <fullName evidence="1">Uncharacterized protein</fullName>
    </submittedName>
</protein>
<dbReference type="OrthoDB" id="44867at2759"/>
<dbReference type="InterPro" id="IPR048413">
    <property type="entry name" value="Htt_C-HEAT_rpt"/>
</dbReference>
<dbReference type="InterPro" id="IPR028426">
    <property type="entry name" value="Huntingtin_fam"/>
</dbReference>
<name>A0A8S1EK18_9PELO</name>
<sequence>MGKRDTFLELLDLLEKGNTPVKSLKNEKSVKTDLELLKEISVIASKFKADEISKNVTSGTSSFIRFMSLLVKSLDHADANIRIFAEQEYDFTVKKLVIGRYPELATRIAVTHLQGFSSGRAIVVLLARIDYLLSLIPNPRELIDFQPSDYFMKGYVANERDKLILCNSHSIEGEGADPGKEIIDPLMNPSKYEEIQQISNPVRIEHLPAWETLSKQKFHNVYLYIAAFLSKAFLLTGIPGTLKNDTESKDSMKILALQCLVVISEKVLNLSYSPFSSSNDSKSEANAHNLIRKLRSLSAQGGDYTDSNIIQLFMPLFKQLPTGIDVGICESTLIEFLDIKSMKKSVLLAGVEATNKMSYGLWSNILVNKKSYCREKAYELLVFGLRCLNMIQALTFEKRPDKRTPDHVDSRVVKLQSIFLPVKTSDNAPSFPRQANISFDQCESLSGIYNDTKGAFNNFMSSLNHSTDSKFLEICEAASNAISVALDFISLEDFNFFDEVISYTKVILVMVELLRAGILHDMADPNHVIHNEIVAQISNPKECSYPELFEEMIVFMIVFTRVQTHNYVNLSNYGITLIRSVPSLKPTVVPYVMKASILLFIETIQQNLDIEPFATHLGQNLTVCLKFATRETLFLFYLIFGNTKKSNMGPISITFLTNYVHWMAQENHTKCKIEEAIFPLSKMADSALNPFDIAYNALEKANSSEKSCALLATIVARLSGPVLDLRLNGMESDPAKWLERTLNRSFRAISGQEKVFLDRFMDHFLKKQYPIVYANIQIEWKDKMSEERNIGDDLTLENLPTAEVLALPDLTKPIEEILRKICRKRCMVPLVVRILSAFNIEELFPLCLEFEQFYIDDYFWKCLLTEMKHQTTVSEVRGTSEAKEVTVKIYELIDKICDYCEHSEDYQIMLKVLANLEKFKFEGLDNVKIINAIIEFATKKIVLLRHPVLYELFLTSVAAIEHGYKPVIQVKNDGSVFIPLAKVHHLCFSDVLLDFHIRQSQVGWLTRAQFEDICVSLLGVLSTTPTGKELNESLADVISERLKCSSLAVEVFTSVLLQSLKFPYNGDPNSRFILKTREKNDPFFSSNEMIELSIMKMLQGYQPKNSYNQNIERYEKNVHDGTTNKYGLCQISVMSLWTICGALSSENGKPMPPSPTGRSMQNIRPSLSQYLLDTTSDLDTVSNVRSLLGIFSHWFSHGIDLLPATLLAAVIDSLQYLSDFFDDLTTYDFLYQQMKIIFNGGFAKGLRRKGVVVCLLLKSVAVLGFENVELNMTLADKQKMVLSWVELGLTSYYITDKVQTLAEYVVNNITKPCEYREKAYYRISMACVMRCFAGGIRDIDKVAYLQWSLCTM</sequence>
<dbReference type="Proteomes" id="UP000494206">
    <property type="component" value="Unassembled WGS sequence"/>
</dbReference>
<keyword evidence="2" id="KW-1185">Reference proteome</keyword>
<evidence type="ECO:0000313" key="1">
    <source>
        <dbReference type="EMBL" id="CAB3400540.1"/>
    </source>
</evidence>
<accession>A0A8S1EK18</accession>
<dbReference type="PANTHER" id="PTHR10170:SF10">
    <property type="entry name" value="HUNTINGTIN"/>
    <property type="match status" value="1"/>
</dbReference>
<dbReference type="EMBL" id="CADEPM010000002">
    <property type="protein sequence ID" value="CAB3400540.1"/>
    <property type="molecule type" value="Genomic_DNA"/>
</dbReference>
<proteinExistence type="predicted"/>
<gene>
    <name evidence="1" type="ORF">CBOVIS_LOCUS3455</name>
</gene>
<reference evidence="1 2" key="1">
    <citation type="submission" date="2020-04" db="EMBL/GenBank/DDBJ databases">
        <authorList>
            <person name="Laetsch R D."/>
            <person name="Stevens L."/>
            <person name="Kumar S."/>
            <person name="Blaxter L. M."/>
        </authorList>
    </citation>
    <scope>NUCLEOTIDE SEQUENCE [LARGE SCALE GENOMIC DNA]</scope>
</reference>